<sequence>MATTKDSTTITPMTLTEAREEVKKCEQEIQSIKVALRGIGSVNSSEQNSLEIEFTKVEGLPETSKPSLKLQLSSPIEERDLTVNGEKASFSGVETSLAMLSIAFDATNTGTGVDAVSNGRSKSPIEVAPFCVLNDPKQPKDEYVTEVVVEIVNANDSSGDTSGGDSGAAVAAETDASAKEDTDGKEQKAAAEVEVETTAAEPPVVCTVTLRLTYKPSPKDQQEELCELLNKTSQSKAIALGVLRKLTIERTKSGAASEDSSSSNTALATKSSVKPGFLNKGGAGGSAKEEDDKSFLAGVKKWYQRVTNPDSIVMKTAFVAIVTKDLWIFFGAVGLMHYQGNVLSLPPPV</sequence>
<dbReference type="AlphaFoldDB" id="A0A7S4AN07"/>
<feature type="region of interest" description="Disordered" evidence="1">
    <location>
        <begin position="155"/>
        <end position="196"/>
    </location>
</feature>
<feature type="compositionally biased region" description="Basic and acidic residues" evidence="1">
    <location>
        <begin position="176"/>
        <end position="191"/>
    </location>
</feature>
<name>A0A7S4AN07_9STRA</name>
<dbReference type="EMBL" id="HBIX01019896">
    <property type="protein sequence ID" value="CAE0721290.1"/>
    <property type="molecule type" value="Transcribed_RNA"/>
</dbReference>
<evidence type="ECO:0000256" key="1">
    <source>
        <dbReference type="SAM" id="MobiDB-lite"/>
    </source>
</evidence>
<proteinExistence type="predicted"/>
<accession>A0A7S4AN07</accession>
<organism evidence="2">
    <name type="scientific">Pseudo-nitzschia australis</name>
    <dbReference type="NCBI Taxonomy" id="44445"/>
    <lineage>
        <taxon>Eukaryota</taxon>
        <taxon>Sar</taxon>
        <taxon>Stramenopiles</taxon>
        <taxon>Ochrophyta</taxon>
        <taxon>Bacillariophyta</taxon>
        <taxon>Bacillariophyceae</taxon>
        <taxon>Bacillariophycidae</taxon>
        <taxon>Bacillariales</taxon>
        <taxon>Bacillariaceae</taxon>
        <taxon>Pseudo-nitzschia</taxon>
    </lineage>
</organism>
<reference evidence="2" key="1">
    <citation type="submission" date="2021-01" db="EMBL/GenBank/DDBJ databases">
        <authorList>
            <person name="Corre E."/>
            <person name="Pelletier E."/>
            <person name="Niang G."/>
            <person name="Scheremetjew M."/>
            <person name="Finn R."/>
            <person name="Kale V."/>
            <person name="Holt S."/>
            <person name="Cochrane G."/>
            <person name="Meng A."/>
            <person name="Brown T."/>
            <person name="Cohen L."/>
        </authorList>
    </citation>
    <scope>NUCLEOTIDE SEQUENCE</scope>
    <source>
        <strain evidence="2">10249 10 AB</strain>
    </source>
</reference>
<evidence type="ECO:0000313" key="2">
    <source>
        <dbReference type="EMBL" id="CAE0721290.1"/>
    </source>
</evidence>
<gene>
    <name evidence="2" type="ORF">PAUS00366_LOCUS14045</name>
</gene>
<protein>
    <submittedName>
        <fullName evidence="2">Uncharacterized protein</fullName>
    </submittedName>
</protein>